<evidence type="ECO:0000313" key="25">
    <source>
        <dbReference type="RefSeq" id="XP_015270041.1"/>
    </source>
</evidence>
<keyword evidence="10" id="KW-0732">Signal</keyword>
<accession>A0ABM1K8K4</accession>
<dbReference type="InterPro" id="IPR014868">
    <property type="entry name" value="Cadherin_pro_dom"/>
</dbReference>
<dbReference type="Proteomes" id="UP000694871">
    <property type="component" value="Unplaced"/>
</dbReference>
<dbReference type="RefSeq" id="XP_015270041.1">
    <property type="nucleotide sequence ID" value="XM_015414555.1"/>
</dbReference>
<comment type="function">
    <text evidence="20">A component of desmosome cell-cell junctions which are required for positive regulation of cellular adhesion. Involved in the interaction of plaque proteins and intermediate filaments mediating cell-cell adhesion.</text>
</comment>
<dbReference type="PRINTS" id="PR01818">
    <property type="entry name" value="DESMOCADHERN"/>
</dbReference>
<evidence type="ECO:0000256" key="2">
    <source>
        <dbReference type="ARBA" id="ARBA00004241"/>
    </source>
</evidence>
<dbReference type="InterPro" id="IPR009122">
    <property type="entry name" value="Desmosomal_cadherin"/>
</dbReference>
<dbReference type="InterPro" id="IPR039808">
    <property type="entry name" value="Cadherin"/>
</dbReference>
<dbReference type="Pfam" id="PF08758">
    <property type="entry name" value="Cadherin_pro"/>
    <property type="match status" value="1"/>
</dbReference>
<dbReference type="SMART" id="SM00112">
    <property type="entry name" value="CA"/>
    <property type="match status" value="5"/>
</dbReference>
<dbReference type="Gene3D" id="4.10.900.10">
    <property type="entry name" value="TCF3-CBD (Catenin binding domain)"/>
    <property type="match status" value="1"/>
</dbReference>
<dbReference type="GeneID" id="107113254"/>
<evidence type="ECO:0000256" key="13">
    <source>
        <dbReference type="ARBA" id="ARBA00022889"/>
    </source>
</evidence>
<dbReference type="Pfam" id="PF00028">
    <property type="entry name" value="Cadherin"/>
    <property type="match status" value="4"/>
</dbReference>
<keyword evidence="11" id="KW-0677">Repeat</keyword>
<dbReference type="InterPro" id="IPR000233">
    <property type="entry name" value="Cadherin_Y-type_LIR"/>
</dbReference>
<proteinExistence type="predicted"/>
<dbReference type="InterPro" id="IPR027397">
    <property type="entry name" value="Catenin-bd_sf"/>
</dbReference>
<dbReference type="Pfam" id="PF01049">
    <property type="entry name" value="CADH_Y-type_LIR"/>
    <property type="match status" value="1"/>
</dbReference>
<feature type="region of interest" description="Disordered" evidence="21">
    <location>
        <begin position="955"/>
        <end position="975"/>
    </location>
</feature>
<dbReference type="Pfam" id="PF17921">
    <property type="entry name" value="Integrase_H2C2"/>
    <property type="match status" value="1"/>
</dbReference>
<feature type="domain" description="Cadherin" evidence="23">
    <location>
        <begin position="571"/>
        <end position="675"/>
    </location>
</feature>
<dbReference type="InterPro" id="IPR015919">
    <property type="entry name" value="Cadherin-like_sf"/>
</dbReference>
<evidence type="ECO:0000256" key="19">
    <source>
        <dbReference type="RuleBase" id="RU003318"/>
    </source>
</evidence>
<feature type="domain" description="Cadherin" evidence="23">
    <location>
        <begin position="231"/>
        <end position="338"/>
    </location>
</feature>
<dbReference type="SUPFAM" id="SSF49313">
    <property type="entry name" value="Cadherin-like"/>
    <property type="match status" value="6"/>
</dbReference>
<keyword evidence="14" id="KW-0965">Cell junction</keyword>
<name>A0ABM1K8K4_GEKJA</name>
<evidence type="ECO:0000256" key="12">
    <source>
        <dbReference type="ARBA" id="ARBA00022837"/>
    </source>
</evidence>
<reference evidence="25" key="1">
    <citation type="submission" date="2025-08" db="UniProtKB">
        <authorList>
            <consortium name="RefSeq"/>
        </authorList>
    </citation>
    <scope>IDENTIFICATION</scope>
</reference>
<dbReference type="CDD" id="cd11304">
    <property type="entry name" value="Cadherin_repeat"/>
    <property type="match status" value="3"/>
</dbReference>
<dbReference type="InterPro" id="IPR002126">
    <property type="entry name" value="Cadherin-like_dom"/>
</dbReference>
<feature type="transmembrane region" description="Helical" evidence="22">
    <location>
        <begin position="802"/>
        <end position="826"/>
    </location>
</feature>
<feature type="domain" description="Cadherin" evidence="23">
    <location>
        <begin position="339"/>
        <end position="453"/>
    </location>
</feature>
<organism evidence="24 25">
    <name type="scientific">Gekko japonicus</name>
    <name type="common">Schlegel's Japanese gecko</name>
    <dbReference type="NCBI Taxonomy" id="146911"/>
    <lineage>
        <taxon>Eukaryota</taxon>
        <taxon>Metazoa</taxon>
        <taxon>Chordata</taxon>
        <taxon>Craniata</taxon>
        <taxon>Vertebrata</taxon>
        <taxon>Euteleostomi</taxon>
        <taxon>Lepidosauria</taxon>
        <taxon>Squamata</taxon>
        <taxon>Bifurcata</taxon>
        <taxon>Gekkota</taxon>
        <taxon>Gekkonidae</taxon>
        <taxon>Gekkoninae</taxon>
        <taxon>Gekko</taxon>
    </lineage>
</organism>
<feature type="domain" description="Cadherin" evidence="23">
    <location>
        <begin position="454"/>
        <end position="570"/>
    </location>
</feature>
<keyword evidence="8 19" id="KW-0812">Transmembrane</keyword>
<evidence type="ECO:0000256" key="10">
    <source>
        <dbReference type="ARBA" id="ARBA00022729"/>
    </source>
</evidence>
<keyword evidence="15 22" id="KW-1133">Transmembrane helix</keyword>
<protein>
    <submittedName>
        <fullName evidence="25">Desmocollin-2-like</fullName>
    </submittedName>
</protein>
<dbReference type="PROSITE" id="PS00232">
    <property type="entry name" value="CADHERIN_1"/>
    <property type="match status" value="2"/>
</dbReference>
<feature type="compositionally biased region" description="Acidic residues" evidence="21">
    <location>
        <begin position="964"/>
        <end position="974"/>
    </location>
</feature>
<keyword evidence="13 19" id="KW-0130">Cell adhesion</keyword>
<evidence type="ECO:0000256" key="8">
    <source>
        <dbReference type="ARBA" id="ARBA00022692"/>
    </source>
</evidence>
<keyword evidence="16 22" id="KW-0472">Membrane</keyword>
<sequence>MWGGRVVIPTPLRDRVLAALHEAHPGVVRMKALARSYMWWPGLDQDIEGQIYHLQTEQKLRDYVTMVSNKFNKKPQAIQFNCRDDRSDGDGSNNQLLVYHPELMDAVTAQIQPDAQPEDEVLNLFSDACKKVTFNVPPELEAGVLVGRVKVKNCLKHAEFIRSNNPNFTVLEDGSLYTTNAMSLSSHENTITILLKGSSGHEQKTILVSLLTHPKKAGHVRRTALRRSKRRWAPVPTTIMENSMGPFPMQIQQLSSDTALKYDIKYSISGPGVDQPPLNYFYIEKETGNLFVTCPIDREMYPEFKIICYAVTPEGYTPETPLVHVIKIEDDNDNAPEFEHDPYIFGVVENSRVGTLVGQVTATDRDEPNTLHSTIRYRIVSQSGQMYHISEAFGIHPDSGSITVLSPNLDRETTLEYRLQVEARDMGGYEFALCTTAEVIIEITDINDNVPRLEQIVYEVDVFENTENVEILLIPIKDDDQFGTPSWLGTATIIRGNEDHSFSITVDEETNVGHLTALKSLDYEKTKERRLEIVVNNEAPYALAPNSRALSTSTATVIVRILDENEGPEFDPCEYFLTIKESLPSGTVVGDYQARDPETGNSEGISYRIINGMCNWIIIDNTGQLRTTRVLDRDIPNMEYSPCTITVCATDRSGKTGTGKIFITVMDENDNYPVITESNYIMCKDKEPVYVTAFDADQPPYTTPFHFEIEKPVGSIWRIIPYDEESALLSLDEDLPYGYYKLLIRTYDNGGNSGISEIRVHYCNCVFPSDCSDLSSDISADRVSTEDVQYQAPGGGGSFGPWAIFSTVLGTMLSMGVMAIPLSYWLRKKGSMRHEVGDSSASHNLIVSNTEAPGENVMDLNILPVKTTNATSMSTIGEKTGSMELIKGREEHIGGSIQNIGQHLQNSYKSLYSEWRSFSNPHLAEKVFQCEEEDELHQSKEYVLPYKYEGKGSPVGTLSSCTGESEDEELDFLDQPEPPFKTLVEACIKE</sequence>
<dbReference type="SMART" id="SM01055">
    <property type="entry name" value="Cadherin_pro"/>
    <property type="match status" value="1"/>
</dbReference>
<keyword evidence="24" id="KW-1185">Reference proteome</keyword>
<keyword evidence="12 18" id="KW-0106">Calcium</keyword>
<dbReference type="PROSITE" id="PS50268">
    <property type="entry name" value="CADHERIN_2"/>
    <property type="match status" value="4"/>
</dbReference>
<evidence type="ECO:0000256" key="22">
    <source>
        <dbReference type="SAM" id="Phobius"/>
    </source>
</evidence>
<dbReference type="Gene3D" id="1.10.340.70">
    <property type="match status" value="1"/>
</dbReference>
<evidence type="ECO:0000256" key="14">
    <source>
        <dbReference type="ARBA" id="ARBA00022949"/>
    </source>
</evidence>
<comment type="subcellular location">
    <subcellularLocation>
        <location evidence="4">Cell junction</location>
        <location evidence="4">Adherens junction</location>
    </subcellularLocation>
    <subcellularLocation>
        <location evidence="5">Cell junction</location>
        <location evidence="5">Desmosome</location>
    </subcellularLocation>
    <subcellularLocation>
        <location evidence="1">Cell membrane</location>
        <location evidence="1">Sarcolemma</location>
    </subcellularLocation>
    <subcellularLocation>
        <location evidence="3 19">Cell membrane</location>
        <topology evidence="3 19">Single-pass type I membrane protein</topology>
    </subcellularLocation>
    <subcellularLocation>
        <location evidence="2">Cell surface</location>
    </subcellularLocation>
</comment>
<evidence type="ECO:0000256" key="17">
    <source>
        <dbReference type="ARBA" id="ARBA00023180"/>
    </source>
</evidence>
<dbReference type="PANTHER" id="PTHR24027">
    <property type="entry name" value="CADHERIN-23"/>
    <property type="match status" value="1"/>
</dbReference>
<evidence type="ECO:0000256" key="5">
    <source>
        <dbReference type="ARBA" id="ARBA00004568"/>
    </source>
</evidence>
<keyword evidence="9" id="KW-0479">Metal-binding</keyword>
<evidence type="ECO:0000313" key="24">
    <source>
        <dbReference type="Proteomes" id="UP000694871"/>
    </source>
</evidence>
<evidence type="ECO:0000256" key="4">
    <source>
        <dbReference type="ARBA" id="ARBA00004536"/>
    </source>
</evidence>
<dbReference type="Gene3D" id="2.60.40.60">
    <property type="entry name" value="Cadherins"/>
    <property type="match status" value="6"/>
</dbReference>
<evidence type="ECO:0000256" key="18">
    <source>
        <dbReference type="PROSITE-ProRule" id="PRU00043"/>
    </source>
</evidence>
<gene>
    <name evidence="25" type="primary">LOC107113254</name>
</gene>
<evidence type="ECO:0000256" key="20">
    <source>
        <dbReference type="RuleBase" id="RU004358"/>
    </source>
</evidence>
<evidence type="ECO:0000256" key="16">
    <source>
        <dbReference type="ARBA" id="ARBA00023136"/>
    </source>
</evidence>
<keyword evidence="6" id="KW-1003">Cell membrane</keyword>
<evidence type="ECO:0000256" key="3">
    <source>
        <dbReference type="ARBA" id="ARBA00004251"/>
    </source>
</evidence>
<dbReference type="PRINTS" id="PR01820">
    <property type="entry name" value="DESMOCOLLIN"/>
</dbReference>
<keyword evidence="7" id="KW-0165">Cleavage on pair of basic residues</keyword>
<dbReference type="PANTHER" id="PTHR24027:SF79">
    <property type="entry name" value="CADHERIN-2"/>
    <property type="match status" value="1"/>
</dbReference>
<evidence type="ECO:0000256" key="11">
    <source>
        <dbReference type="ARBA" id="ARBA00022737"/>
    </source>
</evidence>
<evidence type="ECO:0000256" key="1">
    <source>
        <dbReference type="ARBA" id="ARBA00004135"/>
    </source>
</evidence>
<dbReference type="InterPro" id="IPR020894">
    <property type="entry name" value="Cadherin_CS"/>
</dbReference>
<dbReference type="PRINTS" id="PR00205">
    <property type="entry name" value="CADHERIN"/>
</dbReference>
<keyword evidence="17" id="KW-0325">Glycoprotein</keyword>
<evidence type="ECO:0000256" key="15">
    <source>
        <dbReference type="ARBA" id="ARBA00022989"/>
    </source>
</evidence>
<evidence type="ECO:0000256" key="9">
    <source>
        <dbReference type="ARBA" id="ARBA00022723"/>
    </source>
</evidence>
<evidence type="ECO:0000256" key="6">
    <source>
        <dbReference type="ARBA" id="ARBA00022475"/>
    </source>
</evidence>
<dbReference type="InterPro" id="IPR041588">
    <property type="entry name" value="Integrase_H2C2"/>
</dbReference>
<evidence type="ECO:0000256" key="21">
    <source>
        <dbReference type="SAM" id="MobiDB-lite"/>
    </source>
</evidence>
<evidence type="ECO:0000256" key="7">
    <source>
        <dbReference type="ARBA" id="ARBA00022685"/>
    </source>
</evidence>
<evidence type="ECO:0000259" key="23">
    <source>
        <dbReference type="PROSITE" id="PS50268"/>
    </source>
</evidence>